<dbReference type="GO" id="GO:0008990">
    <property type="term" value="F:rRNA (guanine-N2-)-methyltransferase activity"/>
    <property type="evidence" value="ECO:0007669"/>
    <property type="project" value="TreeGrafter"/>
</dbReference>
<dbReference type="CDD" id="cd11715">
    <property type="entry name" value="THUMP_AdoMetMT"/>
    <property type="match status" value="1"/>
</dbReference>
<dbReference type="RefSeq" id="WP_056949012.1">
    <property type="nucleotide sequence ID" value="NZ_AZEB01000001.1"/>
</dbReference>
<dbReference type="EMBL" id="AZEB01000001">
    <property type="protein sequence ID" value="KRL23409.1"/>
    <property type="molecule type" value="Genomic_DNA"/>
</dbReference>
<dbReference type="GO" id="GO:0070043">
    <property type="term" value="F:rRNA (guanine-N7-)-methyltransferase activity"/>
    <property type="evidence" value="ECO:0007669"/>
    <property type="project" value="TreeGrafter"/>
</dbReference>
<proteinExistence type="predicted"/>
<evidence type="ECO:0000256" key="3">
    <source>
        <dbReference type="PROSITE-ProRule" id="PRU00529"/>
    </source>
</evidence>
<keyword evidence="1 5" id="KW-0489">Methyltransferase</keyword>
<dbReference type="PROSITE" id="PS00092">
    <property type="entry name" value="N6_MTASE"/>
    <property type="match status" value="1"/>
</dbReference>
<dbReference type="PROSITE" id="PS01261">
    <property type="entry name" value="UPF0020"/>
    <property type="match status" value="1"/>
</dbReference>
<dbReference type="InterPro" id="IPR054170">
    <property type="entry name" value="RlmL_1st"/>
</dbReference>
<dbReference type="InterPro" id="IPR002052">
    <property type="entry name" value="DNA_methylase_N6_adenine_CS"/>
</dbReference>
<evidence type="ECO:0000313" key="6">
    <source>
        <dbReference type="Proteomes" id="UP000051439"/>
    </source>
</evidence>
<dbReference type="InterPro" id="IPR029063">
    <property type="entry name" value="SAM-dependent_MTases_sf"/>
</dbReference>
<dbReference type="PATRIC" id="fig|1423766.4.peg.133"/>
<dbReference type="Gene3D" id="3.40.50.150">
    <property type="entry name" value="Vaccinia Virus protein VP39"/>
    <property type="match status" value="1"/>
</dbReference>
<keyword evidence="6" id="KW-1185">Reference proteome</keyword>
<dbReference type="InterPro" id="IPR053943">
    <property type="entry name" value="RlmKL-like_Mtase_CS"/>
</dbReference>
<sequence length="386" mass="43649">MEFNLIATCAAGIEALVGKELRDLGYNVQVENGRARFKGSEEDIIKTNLWLRTADKIKIVIDEFDAVTFDELFEQTTAIAWDKMLPMDAAFPVEGRSKNSKLHSVPDSQAIVKKAIVNELSTAYHRHTRLPETGAEFPLEVAISKDHVMITLNTTGASLFKRGYRVEKGEAPLKENMAAALVMLTNWYPDVPFLDPFCGSGTIPIEAALIGRNIAPGFNRDFICEKWPWIDANMVQRVRDEADAQADYDTELDISASDIDGNMIDISKRNAEEVGLLDDIHFKQLAVADFKTDKVNGVVVGNPPYGQRMSDAQRAHELYRQMGKAFKPLTSWSKYFLTSDLEFEKYYGQKATKRRKLYNGSIRTDYFQFWGKKVRDLSSLSSFKQK</sequence>
<dbReference type="Proteomes" id="UP000051439">
    <property type="component" value="Unassembled WGS sequence"/>
</dbReference>
<dbReference type="AlphaFoldDB" id="A0A0R1NTI1"/>
<dbReference type="PROSITE" id="PS51165">
    <property type="entry name" value="THUMP"/>
    <property type="match status" value="1"/>
</dbReference>
<organism evidence="5 6">
    <name type="scientific">Lentilactobacillus kisonensis DSM 19906 = JCM 15041</name>
    <dbReference type="NCBI Taxonomy" id="1423766"/>
    <lineage>
        <taxon>Bacteria</taxon>
        <taxon>Bacillati</taxon>
        <taxon>Bacillota</taxon>
        <taxon>Bacilli</taxon>
        <taxon>Lactobacillales</taxon>
        <taxon>Lactobacillaceae</taxon>
        <taxon>Lentilactobacillus</taxon>
    </lineage>
</organism>
<dbReference type="GO" id="GO:0003723">
    <property type="term" value="F:RNA binding"/>
    <property type="evidence" value="ECO:0007669"/>
    <property type="project" value="UniProtKB-UniRule"/>
</dbReference>
<accession>A0A0R1NTI1</accession>
<dbReference type="InterPro" id="IPR000241">
    <property type="entry name" value="RlmKL-like_Mtase"/>
</dbReference>
<gene>
    <name evidence="5" type="ORF">FC98_GL000135</name>
</gene>
<dbReference type="PANTHER" id="PTHR47313">
    <property type="entry name" value="RIBOSOMAL RNA LARGE SUBUNIT METHYLTRANSFERASE K/L"/>
    <property type="match status" value="1"/>
</dbReference>
<dbReference type="SUPFAM" id="SSF53335">
    <property type="entry name" value="S-adenosyl-L-methionine-dependent methyltransferases"/>
    <property type="match status" value="1"/>
</dbReference>
<evidence type="ECO:0000256" key="1">
    <source>
        <dbReference type="ARBA" id="ARBA00022603"/>
    </source>
</evidence>
<dbReference type="Gene3D" id="3.30.2130.30">
    <property type="match status" value="1"/>
</dbReference>
<dbReference type="Pfam" id="PF22020">
    <property type="entry name" value="RlmL_1st"/>
    <property type="match status" value="1"/>
</dbReference>
<protein>
    <submittedName>
        <fullName evidence="5">rRNA (Guanine-N(2)-)-methyltransferase</fullName>
    </submittedName>
</protein>
<evidence type="ECO:0000313" key="5">
    <source>
        <dbReference type="EMBL" id="KRL23409.1"/>
    </source>
</evidence>
<dbReference type="PANTHER" id="PTHR47313:SF1">
    <property type="entry name" value="RIBOSOMAL RNA LARGE SUBUNIT METHYLTRANSFERASE K_L"/>
    <property type="match status" value="1"/>
</dbReference>
<dbReference type="Pfam" id="PF02926">
    <property type="entry name" value="THUMP"/>
    <property type="match status" value="1"/>
</dbReference>
<name>A0A0R1NTI1_9LACO</name>
<dbReference type="SMART" id="SM00981">
    <property type="entry name" value="THUMP"/>
    <property type="match status" value="1"/>
</dbReference>
<feature type="domain" description="THUMP" evidence="4">
    <location>
        <begin position="43"/>
        <end position="154"/>
    </location>
</feature>
<comment type="caution">
    <text evidence="5">The sequence shown here is derived from an EMBL/GenBank/DDBJ whole genome shotgun (WGS) entry which is preliminary data.</text>
</comment>
<dbReference type="InterPro" id="IPR004114">
    <property type="entry name" value="THUMP_dom"/>
</dbReference>
<keyword evidence="2 5" id="KW-0808">Transferase</keyword>
<keyword evidence="3" id="KW-0694">RNA-binding</keyword>
<evidence type="ECO:0000256" key="2">
    <source>
        <dbReference type="ARBA" id="ARBA00022679"/>
    </source>
</evidence>
<evidence type="ECO:0000259" key="4">
    <source>
        <dbReference type="PROSITE" id="PS51165"/>
    </source>
</evidence>
<dbReference type="Pfam" id="PF01170">
    <property type="entry name" value="UPF0020"/>
    <property type="match status" value="1"/>
</dbReference>
<reference evidence="5 6" key="1">
    <citation type="journal article" date="2015" name="Genome Announc.">
        <title>Expanding the biotechnology potential of lactobacilli through comparative genomics of 213 strains and associated genera.</title>
        <authorList>
            <person name="Sun Z."/>
            <person name="Harris H.M."/>
            <person name="McCann A."/>
            <person name="Guo C."/>
            <person name="Argimon S."/>
            <person name="Zhang W."/>
            <person name="Yang X."/>
            <person name="Jeffery I.B."/>
            <person name="Cooney J.C."/>
            <person name="Kagawa T.F."/>
            <person name="Liu W."/>
            <person name="Song Y."/>
            <person name="Salvetti E."/>
            <person name="Wrobel A."/>
            <person name="Rasinkangas P."/>
            <person name="Parkhill J."/>
            <person name="Rea M.C."/>
            <person name="O'Sullivan O."/>
            <person name="Ritari J."/>
            <person name="Douillard F.P."/>
            <person name="Paul Ross R."/>
            <person name="Yang R."/>
            <person name="Briner A.E."/>
            <person name="Felis G.E."/>
            <person name="de Vos W.M."/>
            <person name="Barrangou R."/>
            <person name="Klaenhammer T.R."/>
            <person name="Caufield P.W."/>
            <person name="Cui Y."/>
            <person name="Zhang H."/>
            <person name="O'Toole P.W."/>
        </authorList>
    </citation>
    <scope>NUCLEOTIDE SEQUENCE [LARGE SCALE GENOMIC DNA]</scope>
    <source>
        <strain evidence="5 6">DSM 19906</strain>
    </source>
</reference>